<dbReference type="InterPro" id="IPR051600">
    <property type="entry name" value="Beta-PGM-like"/>
</dbReference>
<comment type="cofactor">
    <cofactor evidence="14">
        <name>Mg(2+)</name>
        <dbReference type="ChEBI" id="CHEBI:18420"/>
    </cofactor>
    <text evidence="14">Binds 2 magnesium ions per subunit.</text>
</comment>
<reference evidence="16 19" key="2">
    <citation type="submission" date="2019-08" db="EMBL/GenBank/DDBJ databases">
        <title>Prevalence, distribution, and phylogeny of type two toxin-antitoxin genes possessed by Cronobacter species where C. sakazakii homologs follow sequence type lineages.</title>
        <authorList>
            <person name="Finkelstein S."/>
            <person name="Negrete F."/>
            <person name="Jang H."/>
            <person name="Gopinath G.R."/>
            <person name="Tall B.D."/>
        </authorList>
    </citation>
    <scope>NUCLEOTIDE SEQUENCE [LARGE SCALE GENOMIC DNA]</scope>
    <source>
        <strain evidence="16 19">MOD1_GK1257</strain>
    </source>
</reference>
<dbReference type="SFLD" id="SFLDS00003">
    <property type="entry name" value="Haloacid_Dehalogenase"/>
    <property type="match status" value="1"/>
</dbReference>
<dbReference type="NCBIfam" id="TIGR01509">
    <property type="entry name" value="HAD-SF-IA-v3"/>
    <property type="match status" value="1"/>
</dbReference>
<dbReference type="NCBIfam" id="TIGR01990">
    <property type="entry name" value="bPGM"/>
    <property type="match status" value="1"/>
</dbReference>
<protein>
    <recommendedName>
        <fullName evidence="11">Beta-phosphoglucomutase</fullName>
        <ecNumber evidence="10">5.4.2.6</ecNumber>
    </recommendedName>
</protein>
<dbReference type="GO" id="GO:0005975">
    <property type="term" value="P:carbohydrate metabolic process"/>
    <property type="evidence" value="ECO:0007669"/>
    <property type="project" value="InterPro"/>
</dbReference>
<keyword evidence="3" id="KW-0963">Cytoplasm</keyword>
<evidence type="ECO:0000256" key="14">
    <source>
        <dbReference type="PIRSR" id="PIRSR610972-3"/>
    </source>
</evidence>
<comment type="similarity">
    <text evidence="2">Belongs to the HAD-like hydrolase superfamily. CbbY/CbbZ/Gph/YieH family.</text>
</comment>
<evidence type="ECO:0000313" key="19">
    <source>
        <dbReference type="Proteomes" id="UP000469927"/>
    </source>
</evidence>
<evidence type="ECO:0000256" key="7">
    <source>
        <dbReference type="ARBA" id="ARBA00023235"/>
    </source>
</evidence>
<dbReference type="Gene3D" id="1.10.150.240">
    <property type="entry name" value="Putative phosphatase, domain 2"/>
    <property type="match status" value="1"/>
</dbReference>
<dbReference type="GO" id="GO:0000287">
    <property type="term" value="F:magnesium ion binding"/>
    <property type="evidence" value="ECO:0007669"/>
    <property type="project" value="InterPro"/>
</dbReference>
<feature type="binding site" evidence="13">
    <location>
        <begin position="9"/>
        <end position="11"/>
    </location>
    <ligand>
        <name>substrate</name>
    </ligand>
</feature>
<feature type="binding site" evidence="14">
    <location>
        <position position="172"/>
    </location>
    <ligand>
        <name>Mg(2+)</name>
        <dbReference type="ChEBI" id="CHEBI:18420"/>
    </ligand>
</feature>
<evidence type="ECO:0000256" key="6">
    <source>
        <dbReference type="ARBA" id="ARBA00022842"/>
    </source>
</evidence>
<evidence type="ECO:0000256" key="5">
    <source>
        <dbReference type="ARBA" id="ARBA00022723"/>
    </source>
</evidence>
<organism evidence="17 18">
    <name type="scientific">Cronobacter muytjensii</name>
    <dbReference type="NCBI Taxonomy" id="413501"/>
    <lineage>
        <taxon>Bacteria</taxon>
        <taxon>Pseudomonadati</taxon>
        <taxon>Pseudomonadota</taxon>
        <taxon>Gammaproteobacteria</taxon>
        <taxon>Enterobacterales</taxon>
        <taxon>Enterobacteriaceae</taxon>
        <taxon>Cronobacter</taxon>
    </lineage>
</organism>
<evidence type="ECO:0000256" key="9">
    <source>
        <dbReference type="ARBA" id="ARBA00044926"/>
    </source>
</evidence>
<dbReference type="Proteomes" id="UP000469927">
    <property type="component" value="Unassembled WGS sequence"/>
</dbReference>
<dbReference type="Proteomes" id="UP000244378">
    <property type="component" value="Unassembled WGS sequence"/>
</dbReference>
<dbReference type="AlphaFoldDB" id="A0A2T7ATI8"/>
<dbReference type="EMBL" id="MSAE01000019">
    <property type="protein sequence ID" value="PUX14837.1"/>
    <property type="molecule type" value="Genomic_DNA"/>
</dbReference>
<dbReference type="EC" id="5.4.2.6" evidence="10"/>
<feature type="site" description="Important for catalytic activity and assists the phosphoryl transfer reaction to Asp8 by balancing charge and orienting the reacting groups" evidence="15">
    <location>
        <position position="147"/>
    </location>
</feature>
<dbReference type="NCBIfam" id="TIGR02009">
    <property type="entry name" value="PGMB-YQAB-SF"/>
    <property type="match status" value="1"/>
</dbReference>
<feature type="binding site" evidence="13">
    <location>
        <position position="78"/>
    </location>
    <ligand>
        <name>substrate</name>
    </ligand>
</feature>
<evidence type="ECO:0000256" key="10">
    <source>
        <dbReference type="ARBA" id="ARBA00044968"/>
    </source>
</evidence>
<feature type="active site" description="Nucleophile" evidence="12">
    <location>
        <position position="9"/>
    </location>
</feature>
<keyword evidence="7 16" id="KW-0413">Isomerase</keyword>
<dbReference type="SFLD" id="SFLDG01135">
    <property type="entry name" value="C1.5.6:_HAD__Beta-PGM__Phospha"/>
    <property type="match status" value="1"/>
</dbReference>
<dbReference type="CDD" id="cd02598">
    <property type="entry name" value="HAD_BPGM"/>
    <property type="match status" value="1"/>
</dbReference>
<comment type="catalytic activity">
    <reaction evidence="9">
        <text>beta-D-glucose 1-phosphate = beta-D-glucose 6-phosphate</text>
        <dbReference type="Rhea" id="RHEA:20113"/>
        <dbReference type="ChEBI" id="CHEBI:57684"/>
        <dbReference type="ChEBI" id="CHEBI:58247"/>
        <dbReference type="EC" id="5.4.2.6"/>
    </reaction>
</comment>
<dbReference type="FunFam" id="1.10.150.240:FF:000010">
    <property type="entry name" value="Beta-phosphoglucomutase"/>
    <property type="match status" value="1"/>
</dbReference>
<evidence type="ECO:0000313" key="17">
    <source>
        <dbReference type="EMBL" id="PUX14837.1"/>
    </source>
</evidence>
<comment type="caution">
    <text evidence="17">The sequence shown here is derived from an EMBL/GenBank/DDBJ whole genome shotgun (WGS) entry which is preliminary data.</text>
</comment>
<feature type="binding site" evidence="13">
    <location>
        <position position="25"/>
    </location>
    <ligand>
        <name>substrate</name>
    </ligand>
</feature>
<dbReference type="InterPro" id="IPR023198">
    <property type="entry name" value="PGP-like_dom2"/>
</dbReference>
<proteinExistence type="inferred from homology"/>
<feature type="binding site" evidence="13">
    <location>
        <position position="52"/>
    </location>
    <ligand>
        <name>substrate</name>
    </ligand>
</feature>
<keyword evidence="4" id="KW-0597">Phosphoprotein</keyword>
<dbReference type="InterPro" id="IPR023214">
    <property type="entry name" value="HAD_sf"/>
</dbReference>
<evidence type="ECO:0000256" key="4">
    <source>
        <dbReference type="ARBA" id="ARBA00022553"/>
    </source>
</evidence>
<feature type="binding site" evidence="13">
    <location>
        <position position="147"/>
    </location>
    <ligand>
        <name>substrate</name>
    </ligand>
</feature>
<dbReference type="RefSeq" id="WP_075193220.1">
    <property type="nucleotide sequence ID" value="NZ_JADKNN010000026.1"/>
</dbReference>
<dbReference type="OrthoDB" id="9800058at2"/>
<keyword evidence="8" id="KW-0119">Carbohydrate metabolism</keyword>
<sequence length="227" mass="24041">MQPDAVIFDLDGVITDTAHLHFVAWRQVAADIGINIDETFNQQLKGISRMGSLERILTFGGKDGQFSAAEKAALAARKNACYVDSLHSLTPQAVLPGIAELLPALREASIGIGLASVSLNAPAILRALGLADAFDFCADAARLTRSKPDPEIFLAACAGLGVRPERCIGVEDAQAGIDAINACGMIAVGIGASLNGAQLRLDDTAQLTWPRLHALWNQQRRATARCQ</sequence>
<feature type="site" description="Important for catalytic activity and assists the phosphoryl transfer reaction to Asp8 by balancing charge and orienting the reacting groups" evidence="15">
    <location>
        <position position="116"/>
    </location>
</feature>
<keyword evidence="19" id="KW-1185">Reference proteome</keyword>
<dbReference type="Gene3D" id="3.40.50.1000">
    <property type="entry name" value="HAD superfamily/HAD-like"/>
    <property type="match status" value="1"/>
</dbReference>
<evidence type="ECO:0000313" key="16">
    <source>
        <dbReference type="EMBL" id="KAB0885758.1"/>
    </source>
</evidence>
<feature type="binding site" evidence="13">
    <location>
        <begin position="116"/>
        <end position="120"/>
    </location>
    <ligand>
        <name>substrate</name>
    </ligand>
</feature>
<feature type="binding site" evidence="14">
    <location>
        <position position="171"/>
    </location>
    <ligand>
        <name>Mg(2+)</name>
        <dbReference type="ChEBI" id="CHEBI:18420"/>
    </ligand>
</feature>
<gene>
    <name evidence="17" type="primary">pgmB</name>
    <name evidence="17" type="ORF">AUN14_10785</name>
    <name evidence="16" type="ORF">FZI19_02530</name>
</gene>
<dbReference type="GO" id="GO:0005737">
    <property type="term" value="C:cytoplasm"/>
    <property type="evidence" value="ECO:0007669"/>
    <property type="project" value="UniProtKB-SubCell"/>
</dbReference>
<name>A0A2T7ATI8_9ENTR</name>
<dbReference type="InterPro" id="IPR036412">
    <property type="entry name" value="HAD-like_sf"/>
</dbReference>
<reference evidence="17 18" key="1">
    <citation type="submission" date="2016-12" db="EMBL/GenBank/DDBJ databases">
        <title>Analysis of the Molecular Diversity Among Cronobacter Species Isolated from Filth Flies Using a Pan Genomic DNA Microarray.</title>
        <authorList>
            <person name="Pava-Ripoll M."/>
            <person name="Tall B."/>
            <person name="Farber J."/>
            <person name="Fanning S."/>
            <person name="Lehner A."/>
            <person name="Stephan R."/>
            <person name="Pagotto F."/>
            <person name="Iverson C."/>
            <person name="Ziobro G."/>
            <person name="Miller A."/>
            <person name="Pearson R."/>
            <person name="Yan Q."/>
            <person name="Kim M."/>
            <person name="Jeong S."/>
            <person name="Park J."/>
            <person name="Jun S."/>
            <person name="Choi H."/>
            <person name="Chung T."/>
            <person name="Yoo Y."/>
            <person name="Park E."/>
            <person name="Hwang S."/>
            <person name="Lee B."/>
            <person name="Sathyamoorthy V."/>
            <person name="Carter L."/>
            <person name="Mammel M."/>
            <person name="Jackson S."/>
            <person name="Kothary M."/>
            <person name="Patel I."/>
            <person name="Grim C."/>
            <person name="Gopinath G."/>
            <person name="Gangiredla J."/>
            <person name="Chase H."/>
        </authorList>
    </citation>
    <scope>NUCLEOTIDE SEQUENCE [LARGE SCALE GENOMIC DNA]</scope>
    <source>
        <strain evidence="17 18">MOD1-Md1s</strain>
    </source>
</reference>
<accession>A0A2T7ATI8</accession>
<feature type="active site" description="Proton donor/acceptor" evidence="12">
    <location>
        <position position="11"/>
    </location>
</feature>
<evidence type="ECO:0000256" key="2">
    <source>
        <dbReference type="ARBA" id="ARBA00006171"/>
    </source>
</evidence>
<evidence type="ECO:0000256" key="12">
    <source>
        <dbReference type="PIRSR" id="PIRSR610972-1"/>
    </source>
</evidence>
<feature type="binding site" evidence="14">
    <location>
        <position position="11"/>
    </location>
    <ligand>
        <name>Mg(2+)</name>
        <dbReference type="ChEBI" id="CHEBI:18420"/>
    </ligand>
</feature>
<evidence type="ECO:0000256" key="15">
    <source>
        <dbReference type="PIRSR" id="PIRSR610972-4"/>
    </source>
</evidence>
<feature type="binding site" evidence="14">
    <location>
        <position position="9"/>
    </location>
    <ligand>
        <name>Mg(2+)</name>
        <dbReference type="ChEBI" id="CHEBI:18420"/>
    </ligand>
</feature>
<dbReference type="SUPFAM" id="SSF56784">
    <property type="entry name" value="HAD-like"/>
    <property type="match status" value="1"/>
</dbReference>
<dbReference type="InterPro" id="IPR010976">
    <property type="entry name" value="B-phosphoglucomutase_hydrolase"/>
</dbReference>
<dbReference type="SFLD" id="SFLDG01129">
    <property type="entry name" value="C1.5:_HAD__Beta-PGM__Phosphata"/>
    <property type="match status" value="1"/>
</dbReference>
<evidence type="ECO:0000256" key="11">
    <source>
        <dbReference type="ARBA" id="ARBA00044991"/>
    </source>
</evidence>
<dbReference type="PANTHER" id="PTHR46193">
    <property type="entry name" value="6-PHOSPHOGLUCONATE PHOSPHATASE"/>
    <property type="match status" value="1"/>
</dbReference>
<dbReference type="GO" id="GO:0008801">
    <property type="term" value="F:beta-phosphoglucomutase activity"/>
    <property type="evidence" value="ECO:0007669"/>
    <property type="project" value="UniProtKB-EC"/>
</dbReference>
<evidence type="ECO:0000256" key="3">
    <source>
        <dbReference type="ARBA" id="ARBA00022490"/>
    </source>
</evidence>
<keyword evidence="5 14" id="KW-0479">Metal-binding</keyword>
<feature type="binding site" evidence="13">
    <location>
        <begin position="44"/>
        <end position="49"/>
    </location>
    <ligand>
        <name>substrate</name>
    </ligand>
</feature>
<evidence type="ECO:0000256" key="13">
    <source>
        <dbReference type="PIRSR" id="PIRSR610972-2"/>
    </source>
</evidence>
<evidence type="ECO:0000256" key="1">
    <source>
        <dbReference type="ARBA" id="ARBA00004496"/>
    </source>
</evidence>
<comment type="subcellular location">
    <subcellularLocation>
        <location evidence="1">Cytoplasm</location>
    </subcellularLocation>
</comment>
<dbReference type="InterPro" id="IPR006439">
    <property type="entry name" value="HAD-SF_hydro_IA"/>
</dbReference>
<dbReference type="InterPro" id="IPR010972">
    <property type="entry name" value="Beta-PGM"/>
</dbReference>
<evidence type="ECO:0000313" key="18">
    <source>
        <dbReference type="Proteomes" id="UP000244378"/>
    </source>
</evidence>
<keyword evidence="6 14" id="KW-0460">Magnesium</keyword>
<dbReference type="PANTHER" id="PTHR46193:SF18">
    <property type="entry name" value="HEXITOL PHOSPHATASE B"/>
    <property type="match status" value="1"/>
</dbReference>
<evidence type="ECO:0000256" key="8">
    <source>
        <dbReference type="ARBA" id="ARBA00023277"/>
    </source>
</evidence>
<dbReference type="EMBL" id="WAGD01000007">
    <property type="protein sequence ID" value="KAB0885758.1"/>
    <property type="molecule type" value="Genomic_DNA"/>
</dbReference>
<dbReference type="Pfam" id="PF00702">
    <property type="entry name" value="Hydrolase"/>
    <property type="match status" value="1"/>
</dbReference>